<evidence type="ECO:0000313" key="2">
    <source>
        <dbReference type="Proteomes" id="UP001065298"/>
    </source>
</evidence>
<accession>A0ACC0QXX3</accession>
<proteinExistence type="predicted"/>
<dbReference type="Proteomes" id="UP001065298">
    <property type="component" value="Chromosome 4"/>
</dbReference>
<sequence length="284" mass="31015">MFLFLAGSVDGFLLSAFVVLTWSWYSLREMPLRLLVWALVGHKVVFLLGCTGGHLQEHVSFGIVLASSAVCLVLPLIPLDLIGRPLEVSWLGPHQKAWLARRAASHKLDSCTKDGTPSHRWTHVVSYCRPLMFFGLSLLVSLGEQDAIGESQAFDEVPMLLVLVIVGLAMSEDVSVSFAAMSMCSVIPPIVSILSQSISEGHEGFAVRILTRLNEVVLPLLWSSIVCQASTWPEAIGVLLASLVGLSAGNMILYYFQPMASLMCCIIGLAAKVTLWGLWWIMSM</sequence>
<name>A0ACC0QXX3_9HYPO</name>
<evidence type="ECO:0000313" key="1">
    <source>
        <dbReference type="EMBL" id="KAI8670408.1"/>
    </source>
</evidence>
<comment type="caution">
    <text evidence="1">The sequence shown here is derived from an EMBL/GenBank/DDBJ whole genome shotgun (WGS) entry which is preliminary data.</text>
</comment>
<dbReference type="EMBL" id="CM046506">
    <property type="protein sequence ID" value="KAI8670408.1"/>
    <property type="molecule type" value="Genomic_DNA"/>
</dbReference>
<organism evidence="1 2">
    <name type="scientific">Fusarium keratoplasticum</name>
    <dbReference type="NCBI Taxonomy" id="1328300"/>
    <lineage>
        <taxon>Eukaryota</taxon>
        <taxon>Fungi</taxon>
        <taxon>Dikarya</taxon>
        <taxon>Ascomycota</taxon>
        <taxon>Pezizomycotina</taxon>
        <taxon>Sordariomycetes</taxon>
        <taxon>Hypocreomycetidae</taxon>
        <taxon>Hypocreales</taxon>
        <taxon>Nectriaceae</taxon>
        <taxon>Fusarium</taxon>
        <taxon>Fusarium solani species complex</taxon>
    </lineage>
</organism>
<protein>
    <submittedName>
        <fullName evidence="1">3-hydroxyisobutyrate dehydrogenase</fullName>
    </submittedName>
</protein>
<gene>
    <name evidence="1" type="ORF">NCS57_00511800</name>
</gene>
<keyword evidence="2" id="KW-1185">Reference proteome</keyword>
<reference evidence="1" key="1">
    <citation type="submission" date="2022-06" db="EMBL/GenBank/DDBJ databases">
        <title>Fusarium solani species complex genomes reveal bases of compartmentalisation and animal pathogenesis.</title>
        <authorList>
            <person name="Tsai I.J."/>
        </authorList>
    </citation>
    <scope>NUCLEOTIDE SEQUENCE</scope>
    <source>
        <strain evidence="1">Fu6.1</strain>
    </source>
</reference>